<proteinExistence type="predicted"/>
<reference evidence="1" key="1">
    <citation type="journal article" date="2014" name="Int. J. Syst. Evol. Microbiol.">
        <title>Complete genome sequence of Corynebacterium casei LMG S-19264T (=DSM 44701T), isolated from a smear-ripened cheese.</title>
        <authorList>
            <consortium name="US DOE Joint Genome Institute (JGI-PGF)"/>
            <person name="Walter F."/>
            <person name="Albersmeier A."/>
            <person name="Kalinowski J."/>
            <person name="Ruckert C."/>
        </authorList>
    </citation>
    <scope>NUCLEOTIDE SEQUENCE</scope>
    <source>
        <strain evidence="1">CGMCC 1.16012</strain>
    </source>
</reference>
<dbReference type="InterPro" id="IPR010323">
    <property type="entry name" value="DUF924"/>
</dbReference>
<protein>
    <recommendedName>
        <fullName evidence="3">DUF924 domain-containing protein</fullName>
    </recommendedName>
</protein>
<dbReference type="InterPro" id="IPR011990">
    <property type="entry name" value="TPR-like_helical_dom_sf"/>
</dbReference>
<evidence type="ECO:0000313" key="1">
    <source>
        <dbReference type="EMBL" id="GGE56544.1"/>
    </source>
</evidence>
<dbReference type="Proteomes" id="UP000606730">
    <property type="component" value="Unassembled WGS sequence"/>
</dbReference>
<dbReference type="EMBL" id="BMKN01000002">
    <property type="protein sequence ID" value="GGE56544.1"/>
    <property type="molecule type" value="Genomic_DNA"/>
</dbReference>
<evidence type="ECO:0008006" key="3">
    <source>
        <dbReference type="Google" id="ProtNLM"/>
    </source>
</evidence>
<name>A0A917AIY4_9RHOB</name>
<accession>A0A917AIY4</accession>
<sequence length="226" mass="25794">MTGTDWSKIGPEDVLAFWFPDDSHWEDEDRHIAFWTWRMQGQAHEAIEAQFSDLTRAAAEGQLDHWADTPRGRLALVIALDQFPRSIWRDTPGAFAQDLKATGLVLQAFKNGHYDALPHVWEKQFYLIACSHCEGPDLPARSEDLIIRASALADEAPENIRHMYQGAAQRPKLTKWVAEQFGRHPHRNEVLGRISTLKELEYLAKDCLPHQNMVTDFCEVHGIDLG</sequence>
<dbReference type="Gene3D" id="1.25.40.10">
    <property type="entry name" value="Tetratricopeptide repeat domain"/>
    <property type="match status" value="1"/>
</dbReference>
<organism evidence="1 2">
    <name type="scientific">Actibacterium pelagium</name>
    <dbReference type="NCBI Taxonomy" id="2029103"/>
    <lineage>
        <taxon>Bacteria</taxon>
        <taxon>Pseudomonadati</taxon>
        <taxon>Pseudomonadota</taxon>
        <taxon>Alphaproteobacteria</taxon>
        <taxon>Rhodobacterales</taxon>
        <taxon>Roseobacteraceae</taxon>
        <taxon>Actibacterium</taxon>
    </lineage>
</organism>
<dbReference type="Pfam" id="PF06041">
    <property type="entry name" value="DUF924"/>
    <property type="match status" value="1"/>
</dbReference>
<comment type="caution">
    <text evidence="1">The sequence shown here is derived from an EMBL/GenBank/DDBJ whole genome shotgun (WGS) entry which is preliminary data.</text>
</comment>
<dbReference type="Gene3D" id="1.20.58.320">
    <property type="entry name" value="TPR-like"/>
    <property type="match status" value="1"/>
</dbReference>
<dbReference type="AlphaFoldDB" id="A0A917AIY4"/>
<evidence type="ECO:0000313" key="2">
    <source>
        <dbReference type="Proteomes" id="UP000606730"/>
    </source>
</evidence>
<dbReference type="RefSeq" id="WP_095594426.1">
    <property type="nucleotide sequence ID" value="NZ_BMKN01000002.1"/>
</dbReference>
<reference evidence="1" key="2">
    <citation type="submission" date="2020-09" db="EMBL/GenBank/DDBJ databases">
        <authorList>
            <person name="Sun Q."/>
            <person name="Zhou Y."/>
        </authorList>
    </citation>
    <scope>NUCLEOTIDE SEQUENCE</scope>
    <source>
        <strain evidence="1">CGMCC 1.16012</strain>
    </source>
</reference>
<keyword evidence="2" id="KW-1185">Reference proteome</keyword>
<gene>
    <name evidence="1" type="ORF">GCM10011517_25350</name>
</gene>
<dbReference type="OrthoDB" id="7593450at2"/>
<dbReference type="SUPFAM" id="SSF48452">
    <property type="entry name" value="TPR-like"/>
    <property type="match status" value="1"/>
</dbReference>